<keyword evidence="5" id="KW-1185">Reference proteome</keyword>
<dbReference type="KEGG" id="bbig:BBBOND_0102800"/>
<dbReference type="EMBL" id="LK391707">
    <property type="protein sequence ID" value="CDR93956.1"/>
    <property type="molecule type" value="Genomic_DNA"/>
</dbReference>
<evidence type="ECO:0000313" key="4">
    <source>
        <dbReference type="EMBL" id="CDR93956.1"/>
    </source>
</evidence>
<evidence type="ECO:0000259" key="3">
    <source>
        <dbReference type="PROSITE" id="PS50014"/>
    </source>
</evidence>
<evidence type="ECO:0000256" key="2">
    <source>
        <dbReference type="PROSITE-ProRule" id="PRU00035"/>
    </source>
</evidence>
<dbReference type="PANTHER" id="PTHR45926">
    <property type="entry name" value="OSJNBA0053K19.4 PROTEIN"/>
    <property type="match status" value="1"/>
</dbReference>
<dbReference type="STRING" id="5866.A0A061CZA4"/>
<dbReference type="PROSITE" id="PS50014">
    <property type="entry name" value="BROMODOMAIN_2"/>
    <property type="match status" value="1"/>
</dbReference>
<dbReference type="InterPro" id="IPR036427">
    <property type="entry name" value="Bromodomain-like_sf"/>
</dbReference>
<dbReference type="GeneID" id="24562497"/>
<dbReference type="OrthoDB" id="21449at2759"/>
<dbReference type="InterPro" id="IPR001487">
    <property type="entry name" value="Bromodomain"/>
</dbReference>
<dbReference type="Gene3D" id="1.20.920.10">
    <property type="entry name" value="Bromodomain-like"/>
    <property type="match status" value="2"/>
</dbReference>
<organism evidence="4 5">
    <name type="scientific">Babesia bigemina</name>
    <dbReference type="NCBI Taxonomy" id="5866"/>
    <lineage>
        <taxon>Eukaryota</taxon>
        <taxon>Sar</taxon>
        <taxon>Alveolata</taxon>
        <taxon>Apicomplexa</taxon>
        <taxon>Aconoidasida</taxon>
        <taxon>Piroplasmida</taxon>
        <taxon>Babesiidae</taxon>
        <taxon>Babesia</taxon>
    </lineage>
</organism>
<evidence type="ECO:0000256" key="1">
    <source>
        <dbReference type="ARBA" id="ARBA00023117"/>
    </source>
</evidence>
<dbReference type="SMART" id="SM00297">
    <property type="entry name" value="BROMO"/>
    <property type="match status" value="1"/>
</dbReference>
<dbReference type="Proteomes" id="UP000033188">
    <property type="component" value="Chromosome 1"/>
</dbReference>
<protein>
    <recommendedName>
        <fullName evidence="3">Bromo domain-containing protein</fullName>
    </recommendedName>
</protein>
<dbReference type="RefSeq" id="XP_012766142.1">
    <property type="nucleotide sequence ID" value="XM_012910688.1"/>
</dbReference>
<evidence type="ECO:0000313" key="5">
    <source>
        <dbReference type="Proteomes" id="UP000033188"/>
    </source>
</evidence>
<dbReference type="CDD" id="cd04369">
    <property type="entry name" value="Bromodomain"/>
    <property type="match status" value="1"/>
</dbReference>
<dbReference type="PRINTS" id="PR00503">
    <property type="entry name" value="BROMODOMAIN"/>
</dbReference>
<dbReference type="Pfam" id="PF00439">
    <property type="entry name" value="Bromodomain"/>
    <property type="match status" value="1"/>
</dbReference>
<dbReference type="AlphaFoldDB" id="A0A061CZA4"/>
<feature type="domain" description="Bromo" evidence="3">
    <location>
        <begin position="94"/>
        <end position="168"/>
    </location>
</feature>
<reference evidence="5" key="1">
    <citation type="journal article" date="2014" name="Nucleic Acids Res.">
        <title>The evolutionary dynamics of variant antigen genes in Babesia reveal a history of genomic innovation underlying host-parasite interaction.</title>
        <authorList>
            <person name="Jackson A.P."/>
            <person name="Otto T.D."/>
            <person name="Darby A."/>
            <person name="Ramaprasad A."/>
            <person name="Xia D."/>
            <person name="Echaide I.E."/>
            <person name="Farber M."/>
            <person name="Gahlot S."/>
            <person name="Gamble J."/>
            <person name="Gupta D."/>
            <person name="Gupta Y."/>
            <person name="Jackson L."/>
            <person name="Malandrin L."/>
            <person name="Malas T.B."/>
            <person name="Moussa E."/>
            <person name="Nair M."/>
            <person name="Reid A.J."/>
            <person name="Sanders M."/>
            <person name="Sharma J."/>
            <person name="Tracey A."/>
            <person name="Quail M.A."/>
            <person name="Weir W."/>
            <person name="Wastling J.M."/>
            <person name="Hall N."/>
            <person name="Willadsen P."/>
            <person name="Lingelbach K."/>
            <person name="Shiels B."/>
            <person name="Tait A."/>
            <person name="Berriman M."/>
            <person name="Allred D.R."/>
            <person name="Pain A."/>
        </authorList>
    </citation>
    <scope>NUCLEOTIDE SEQUENCE [LARGE SCALE GENOMIC DNA]</scope>
    <source>
        <strain evidence="5">Bond</strain>
    </source>
</reference>
<keyword evidence="1 2" id="KW-0103">Bromodomain</keyword>
<gene>
    <name evidence="4" type="ORF">BBBOND_0102800</name>
</gene>
<dbReference type="SUPFAM" id="SSF47370">
    <property type="entry name" value="Bromodomain"/>
    <property type="match status" value="1"/>
</dbReference>
<dbReference type="VEuPathDB" id="PiroplasmaDB:BBBOND_0102800"/>
<proteinExistence type="predicted"/>
<accession>A0A061CZA4</accession>
<name>A0A061CZA4_BABBI</name>
<sequence>MGNDNHHEARRRIYVLTTAEMCSFGGSDSAPRGAAFLGVFALSSARGHSPDPRGAGNLPQANFWKQWFHRMESGKIWRQFCAQKILKRMRADRFGTLFAHPVLEASDSVITPAVKEAYRAIIAKPMDYKTVKAKLDNGIYMTPDEFKDDMLLIYDNCMRFNPPVGVNKWIYDAAETNKAKFEKMWEASQDKVERLLAKANAQRQRGKHKAQYSASMNVDDDVSHKKAAATLNVSTLDTAVPATAPLRAVSDTAQTVTTVTDNTSEPASSVAAEPTAVATGGQAAATQSVEAGAPQQASFKFTFRVNLQAVQEYKQRLAAKARQAVPAEPLPEHLPQEAITIPDAPEPLPAAPELPPEAAATVVESAVPRDVTPNTFFYDETPHMPEVDMDETVAVSEVDLDKLPPIASRRENSILRVNWLSENECNQLFPHCSIIGLHERKKHYNVSDLALRCVYNELYMNESGKRTERTTRELIESTVKEDYTMKHHKLINFLLEKPAETPVPTPCTLHEFGEGDANSLTDVECYAPSPRDHDTFRDSTETLLSARSDDHDYDDRTPRAQTLRIELPTEATIGVGAAAERVLLKNGFRKVSIAKCTIKCADELSFTSDNSGYYKLDESEFMYHTAIMRHLRLFLVNCGTVYIDITRRTPPLAELILKHGMTSEVHDLYLESKCRVQKNLAFFQLPHAGCISYAANVDVLWRIQTVTSALPKPLIVLHLICRDMN</sequence>
<dbReference type="OMA" id="DNCMRFN"/>